<dbReference type="Proteomes" id="UP000026907">
    <property type="component" value="Segment"/>
</dbReference>
<protein>
    <submittedName>
        <fullName evidence="1">Uncharacterized protein</fullName>
    </submittedName>
</protein>
<dbReference type="EMBL" id="KJ190158">
    <property type="protein sequence ID" value="AHN83802.1"/>
    <property type="molecule type" value="Genomic_DNA"/>
</dbReference>
<name>A0A023MHX6_9CAUD</name>
<dbReference type="KEGG" id="vg:19486939"/>
<sequence length="101" mass="11779">MMKRYKPYTFEIDFELDDMFTVEAQAVVQLPDPECRDSDVDYYGFRQITDVHVYHNGEEVDFHQLPNDMRHSIYKRAARELESYLDAATTAAAFAEEVGGF</sequence>
<dbReference type="GeneID" id="19486939"/>
<accession>A0A023MHX6</accession>
<reference evidence="1 2" key="1">
    <citation type="journal article" date="2014" name="Genome Announc.">
        <title>Complete Genome Sequences of Two Escherichia coli O157:H7 Phages Effective in Limiting Contamination of Food Products.</title>
        <authorList>
            <person name="Hong Y."/>
            <person name="Pan Y."/>
            <person name="Harman N.J."/>
            <person name="Ebner P.D."/>
        </authorList>
    </citation>
    <scope>NUCLEOTIDE SEQUENCE [LARGE SCALE GENOMIC DNA]</scope>
</reference>
<organism evidence="1 2">
    <name type="scientific">Escherichia phage FFH2</name>
    <dbReference type="NCBI Taxonomy" id="1446490"/>
    <lineage>
        <taxon>Viruses</taxon>
        <taxon>Duplodnaviria</taxon>
        <taxon>Heunggongvirae</taxon>
        <taxon>Uroviricota</taxon>
        <taxon>Caudoviricetes</taxon>
        <taxon>Vequintavirinae</taxon>
        <taxon>Vequintavirus</taxon>
        <taxon>Vequintavirus PDX</taxon>
        <taxon>Vequintavirus FFH2</taxon>
    </lineage>
</organism>
<proteinExistence type="predicted"/>
<keyword evidence="2" id="KW-1185">Reference proteome</keyword>
<evidence type="ECO:0000313" key="1">
    <source>
        <dbReference type="EMBL" id="AHN83802.1"/>
    </source>
</evidence>
<dbReference type="RefSeq" id="YP_009031123.1">
    <property type="nucleotide sequence ID" value="NC_024134.1"/>
</dbReference>
<evidence type="ECO:0000313" key="2">
    <source>
        <dbReference type="Proteomes" id="UP000026907"/>
    </source>
</evidence>